<dbReference type="EMBL" id="WQKZ01000001">
    <property type="protein sequence ID" value="MVN75833.1"/>
    <property type="molecule type" value="Genomic_DNA"/>
</dbReference>
<keyword evidence="2" id="KW-0472">Membrane</keyword>
<feature type="region of interest" description="Disordered" evidence="1">
    <location>
        <begin position="129"/>
        <end position="160"/>
    </location>
</feature>
<dbReference type="AlphaFoldDB" id="A0A7K1TBT1"/>
<keyword evidence="2" id="KW-1133">Transmembrane helix</keyword>
<evidence type="ECO:0000256" key="1">
    <source>
        <dbReference type="SAM" id="MobiDB-lite"/>
    </source>
</evidence>
<reference evidence="3 4" key="1">
    <citation type="submission" date="2019-12" db="EMBL/GenBank/DDBJ databases">
        <title>Hymenobacter sp. HMF4947 Genome sequencing and assembly.</title>
        <authorList>
            <person name="Kang H."/>
            <person name="Cha I."/>
            <person name="Kim H."/>
            <person name="Joh K."/>
        </authorList>
    </citation>
    <scope>NUCLEOTIDE SEQUENCE [LARGE SCALE GENOMIC DNA]</scope>
    <source>
        <strain evidence="3 4">HMF4947</strain>
    </source>
</reference>
<feature type="transmembrane region" description="Helical" evidence="2">
    <location>
        <begin position="12"/>
        <end position="30"/>
    </location>
</feature>
<comment type="caution">
    <text evidence="3">The sequence shown here is derived from an EMBL/GenBank/DDBJ whole genome shotgun (WGS) entry which is preliminary data.</text>
</comment>
<name>A0A7K1TBT1_9BACT</name>
<evidence type="ECO:0000313" key="4">
    <source>
        <dbReference type="Proteomes" id="UP000441336"/>
    </source>
</evidence>
<evidence type="ECO:0008006" key="5">
    <source>
        <dbReference type="Google" id="ProtNLM"/>
    </source>
</evidence>
<proteinExistence type="predicted"/>
<dbReference type="RefSeq" id="WP_157562627.1">
    <property type="nucleotide sequence ID" value="NZ_WQKZ01000001.1"/>
</dbReference>
<feature type="transmembrane region" description="Helical" evidence="2">
    <location>
        <begin position="86"/>
        <end position="103"/>
    </location>
</feature>
<keyword evidence="4" id="KW-1185">Reference proteome</keyword>
<gene>
    <name evidence="3" type="ORF">GO988_05790</name>
</gene>
<keyword evidence="2" id="KW-0812">Transmembrane</keyword>
<dbReference type="Proteomes" id="UP000441336">
    <property type="component" value="Unassembled WGS sequence"/>
</dbReference>
<feature type="transmembrane region" description="Helical" evidence="2">
    <location>
        <begin position="63"/>
        <end position="80"/>
    </location>
</feature>
<accession>A0A7K1TBT1</accession>
<evidence type="ECO:0000313" key="3">
    <source>
        <dbReference type="EMBL" id="MVN75833.1"/>
    </source>
</evidence>
<protein>
    <recommendedName>
        <fullName evidence="5">Holin</fullName>
    </recommendedName>
</protein>
<sequence>MLRFYITVQTIELVAVSVAGVSGFVEAHIWSPAYTYYLLLVLVVLDVLTNNLLQKLPLKPKKLAWRLVGYTAILAFAHGFGEHEKGLFFLTQLVLAPFVLIHLRRLIIAFGKLGLVDSDVADLLQRRMTRQAEREEEPAAAPEPTAAPEPILPTAEAAVS</sequence>
<evidence type="ECO:0000256" key="2">
    <source>
        <dbReference type="SAM" id="Phobius"/>
    </source>
</evidence>
<feature type="transmembrane region" description="Helical" evidence="2">
    <location>
        <begin position="36"/>
        <end position="53"/>
    </location>
</feature>
<organism evidence="3 4">
    <name type="scientific">Hymenobacter ginkgonis</name>
    <dbReference type="NCBI Taxonomy" id="2682976"/>
    <lineage>
        <taxon>Bacteria</taxon>
        <taxon>Pseudomonadati</taxon>
        <taxon>Bacteroidota</taxon>
        <taxon>Cytophagia</taxon>
        <taxon>Cytophagales</taxon>
        <taxon>Hymenobacteraceae</taxon>
        <taxon>Hymenobacter</taxon>
    </lineage>
</organism>